<dbReference type="Pfam" id="PF00004">
    <property type="entry name" value="AAA"/>
    <property type="match status" value="1"/>
</dbReference>
<dbReference type="Gene3D" id="3.40.50.300">
    <property type="entry name" value="P-loop containing nucleotide triphosphate hydrolases"/>
    <property type="match status" value="1"/>
</dbReference>
<evidence type="ECO:0000256" key="13">
    <source>
        <dbReference type="ARBA" id="ARBA00022989"/>
    </source>
</evidence>
<evidence type="ECO:0000256" key="11">
    <source>
        <dbReference type="ARBA" id="ARBA00022840"/>
    </source>
</evidence>
<dbReference type="CDD" id="cd19501">
    <property type="entry name" value="RecA-like_FtsH"/>
    <property type="match status" value="1"/>
</dbReference>
<dbReference type="GeneID" id="111117551"/>
<dbReference type="SMART" id="SM00382">
    <property type="entry name" value="AAA"/>
    <property type="match status" value="1"/>
</dbReference>
<keyword evidence="15 18" id="KW-0472">Membrane</keyword>
<sequence length="720" mass="80479">MFSVAAGGPQMAAVLAQFSSLLNGARASSTESFSGRKRHRTRHRKSNTAPVERQNKTCQDPMEQLISLLHLEHLPRDLSVQELSPLSCGPTNRRLGADSYVSTPTFFENKHGFVNPSLTTSAPVVASTLKMEPRLLQQWHKLWYTPVRHFYIKREGSRDSGRHFNEGVKEIQKAMENQRELLKELVELNSRQISESKQMLRTQQISGLSEPYKALTSQVKELTQEKKSRLNNAIHILSYLAAIILLSMFIIRLTGSYNLLTSRSKKFSIVSKDMIQEKFSDVHGMDEAKEDMIDVVKFLRNPEVFRQVGAKIPKGILLEGPPGVGKTMLARAVAGEAGVPFIFAAGSEFDEIFVGVGAKRVRELFDTAKHLAPCIVFIDEIDSLAAKRNSGPYSPPYLNQSINQLLTELDGFQQTNGVILIAATNRKEALDPAILRPGRLDVHISVQRPDLKGREEIFKQYLGKVKRDSNLNIRNLAMKTTGLTGADISTIVNQAALKAANDEAPFVTMEHLDYAVDKFLMGAEKKTRTPDEQVNWTTAIHEAGHTIVGMETKTSAKNVYKVTIKSRRSNQSLGHTQYLSKTEMYDMSKAQLLAEVDICMGGRVAEEIIFGTNKVTTGAASDLERATGLAKQMVMSFGMAESLGTRVYSESDLQILSSHMKKEIDDEVNKILEESYNRTKKVLTRNKEKVTKLAEGLMKYETLDMEEIKLILEGKEVVRT</sequence>
<protein>
    <submittedName>
        <fullName evidence="21">ATP-dependent zinc metalloprotease YME1 homolog</fullName>
    </submittedName>
</protein>
<keyword evidence="20" id="KW-1185">Reference proteome</keyword>
<evidence type="ECO:0000256" key="8">
    <source>
        <dbReference type="ARBA" id="ARBA00022741"/>
    </source>
</evidence>
<dbReference type="InterPro" id="IPR041569">
    <property type="entry name" value="AAA_lid_3"/>
</dbReference>
<evidence type="ECO:0000256" key="6">
    <source>
        <dbReference type="ARBA" id="ARBA00022692"/>
    </source>
</evidence>
<keyword evidence="12" id="KW-0809">Transit peptide</keyword>
<keyword evidence="5" id="KW-0645">Protease</keyword>
<dbReference type="GO" id="GO:0016887">
    <property type="term" value="F:ATP hydrolysis activity"/>
    <property type="evidence" value="ECO:0007669"/>
    <property type="project" value="InterPro"/>
</dbReference>
<keyword evidence="7" id="KW-0479">Metal-binding</keyword>
<feature type="transmembrane region" description="Helical" evidence="18">
    <location>
        <begin position="236"/>
        <end position="260"/>
    </location>
</feature>
<comment type="similarity">
    <text evidence="4">In the N-terminal section; belongs to the AAA ATPase family.</text>
</comment>
<dbReference type="Gene3D" id="1.20.58.760">
    <property type="entry name" value="Peptidase M41"/>
    <property type="match status" value="1"/>
</dbReference>
<name>A0A8B8C9I0_CRAVI</name>
<dbReference type="InterPro" id="IPR003959">
    <property type="entry name" value="ATPase_AAA_core"/>
</dbReference>
<comment type="subcellular location">
    <subcellularLocation>
        <location evidence="2">Membrane</location>
        <topology evidence="2">Multi-pass membrane protein</topology>
    </subcellularLocation>
</comment>
<dbReference type="SUPFAM" id="SSF140990">
    <property type="entry name" value="FtsH protease domain-like"/>
    <property type="match status" value="1"/>
</dbReference>
<evidence type="ECO:0000256" key="9">
    <source>
        <dbReference type="ARBA" id="ARBA00022801"/>
    </source>
</evidence>
<dbReference type="OrthoDB" id="1413014at2759"/>
<dbReference type="KEGG" id="cvn:111117551"/>
<dbReference type="InterPro" id="IPR000642">
    <property type="entry name" value="Peptidase_M41"/>
</dbReference>
<comment type="cofactor">
    <cofactor evidence="1">
        <name>Zn(2+)</name>
        <dbReference type="ChEBI" id="CHEBI:29105"/>
    </cofactor>
</comment>
<dbReference type="PANTHER" id="PTHR23076">
    <property type="entry name" value="METALLOPROTEASE M41 FTSH"/>
    <property type="match status" value="1"/>
</dbReference>
<organism evidence="20 21">
    <name type="scientific">Crassostrea virginica</name>
    <name type="common">Eastern oyster</name>
    <dbReference type="NCBI Taxonomy" id="6565"/>
    <lineage>
        <taxon>Eukaryota</taxon>
        <taxon>Metazoa</taxon>
        <taxon>Spiralia</taxon>
        <taxon>Lophotrochozoa</taxon>
        <taxon>Mollusca</taxon>
        <taxon>Bivalvia</taxon>
        <taxon>Autobranchia</taxon>
        <taxon>Pteriomorphia</taxon>
        <taxon>Ostreida</taxon>
        <taxon>Ostreoidea</taxon>
        <taxon>Ostreidae</taxon>
        <taxon>Crassostrea</taxon>
    </lineage>
</organism>
<dbReference type="Proteomes" id="UP000694844">
    <property type="component" value="Chromosome 10"/>
</dbReference>
<evidence type="ECO:0000259" key="19">
    <source>
        <dbReference type="SMART" id="SM00382"/>
    </source>
</evidence>
<dbReference type="GO" id="GO:0005524">
    <property type="term" value="F:ATP binding"/>
    <property type="evidence" value="ECO:0007669"/>
    <property type="project" value="UniProtKB-KW"/>
</dbReference>
<dbReference type="SUPFAM" id="SSF52540">
    <property type="entry name" value="P-loop containing nucleoside triphosphate hydrolases"/>
    <property type="match status" value="1"/>
</dbReference>
<dbReference type="InterPro" id="IPR003960">
    <property type="entry name" value="ATPase_AAA_CS"/>
</dbReference>
<evidence type="ECO:0000256" key="16">
    <source>
        <dbReference type="SAM" id="Coils"/>
    </source>
</evidence>
<dbReference type="GO" id="GO:0004222">
    <property type="term" value="F:metalloendopeptidase activity"/>
    <property type="evidence" value="ECO:0007669"/>
    <property type="project" value="InterPro"/>
</dbReference>
<evidence type="ECO:0000256" key="2">
    <source>
        <dbReference type="ARBA" id="ARBA00004141"/>
    </source>
</evidence>
<keyword evidence="13 18" id="KW-1133">Transmembrane helix</keyword>
<evidence type="ECO:0000256" key="5">
    <source>
        <dbReference type="ARBA" id="ARBA00022670"/>
    </source>
</evidence>
<evidence type="ECO:0000256" key="1">
    <source>
        <dbReference type="ARBA" id="ARBA00001947"/>
    </source>
</evidence>
<keyword evidence="10" id="KW-0862">Zinc</keyword>
<evidence type="ECO:0000256" key="4">
    <source>
        <dbReference type="ARBA" id="ARBA00010550"/>
    </source>
</evidence>
<accession>A0A8B8C9I0</accession>
<dbReference type="InterPro" id="IPR003593">
    <property type="entry name" value="AAA+_ATPase"/>
</dbReference>
<evidence type="ECO:0000313" key="20">
    <source>
        <dbReference type="Proteomes" id="UP000694844"/>
    </source>
</evidence>
<dbReference type="GO" id="GO:0004176">
    <property type="term" value="F:ATP-dependent peptidase activity"/>
    <property type="evidence" value="ECO:0007669"/>
    <property type="project" value="InterPro"/>
</dbReference>
<proteinExistence type="inferred from homology"/>
<dbReference type="FunFam" id="1.10.8.60:FF:000001">
    <property type="entry name" value="ATP-dependent zinc metalloprotease FtsH"/>
    <property type="match status" value="1"/>
</dbReference>
<evidence type="ECO:0000313" key="21">
    <source>
        <dbReference type="RefSeq" id="XP_022312408.1"/>
    </source>
</evidence>
<dbReference type="GO" id="GO:0005743">
    <property type="term" value="C:mitochondrial inner membrane"/>
    <property type="evidence" value="ECO:0007669"/>
    <property type="project" value="TreeGrafter"/>
</dbReference>
<dbReference type="InterPro" id="IPR027417">
    <property type="entry name" value="P-loop_NTPase"/>
</dbReference>
<feature type="domain" description="AAA+ ATPase" evidence="19">
    <location>
        <begin position="312"/>
        <end position="450"/>
    </location>
</feature>
<keyword evidence="11" id="KW-0067">ATP-binding</keyword>
<reference evidence="21" key="1">
    <citation type="submission" date="2025-08" db="UniProtKB">
        <authorList>
            <consortium name="RefSeq"/>
        </authorList>
    </citation>
    <scope>IDENTIFICATION</scope>
    <source>
        <tissue evidence="21">Whole sample</tissue>
    </source>
</reference>
<evidence type="ECO:0000256" key="17">
    <source>
        <dbReference type="SAM" id="MobiDB-lite"/>
    </source>
</evidence>
<evidence type="ECO:0000256" key="18">
    <source>
        <dbReference type="SAM" id="Phobius"/>
    </source>
</evidence>
<dbReference type="RefSeq" id="XP_022312408.1">
    <property type="nucleotide sequence ID" value="XM_022456700.1"/>
</dbReference>
<dbReference type="FunFam" id="3.40.50.300:FF:000277">
    <property type="entry name" value="ATP-dependent zinc metalloprotease FtsH"/>
    <property type="match status" value="1"/>
</dbReference>
<keyword evidence="8" id="KW-0547">Nucleotide-binding</keyword>
<feature type="compositionally biased region" description="Basic residues" evidence="17">
    <location>
        <begin position="35"/>
        <end position="46"/>
    </location>
</feature>
<comment type="similarity">
    <text evidence="3">In the C-terminal section; belongs to the peptidase M41 family.</text>
</comment>
<dbReference type="GO" id="GO:0006515">
    <property type="term" value="P:protein quality control for misfolded or incompletely synthesized proteins"/>
    <property type="evidence" value="ECO:0007669"/>
    <property type="project" value="TreeGrafter"/>
</dbReference>
<keyword evidence="14 21" id="KW-0482">Metalloprotease</keyword>
<feature type="region of interest" description="Disordered" evidence="17">
    <location>
        <begin position="27"/>
        <end position="54"/>
    </location>
</feature>
<dbReference type="InterPro" id="IPR037219">
    <property type="entry name" value="Peptidase_M41-like"/>
</dbReference>
<evidence type="ECO:0000256" key="7">
    <source>
        <dbReference type="ARBA" id="ARBA00022723"/>
    </source>
</evidence>
<dbReference type="Pfam" id="PF17862">
    <property type="entry name" value="AAA_lid_3"/>
    <property type="match status" value="1"/>
</dbReference>
<dbReference type="PANTHER" id="PTHR23076:SF97">
    <property type="entry name" value="ATP-DEPENDENT ZINC METALLOPROTEASE YME1L1"/>
    <property type="match status" value="1"/>
</dbReference>
<dbReference type="Pfam" id="PF01434">
    <property type="entry name" value="Peptidase_M41"/>
    <property type="match status" value="1"/>
</dbReference>
<evidence type="ECO:0000256" key="10">
    <source>
        <dbReference type="ARBA" id="ARBA00022833"/>
    </source>
</evidence>
<keyword evidence="6 18" id="KW-0812">Transmembrane</keyword>
<evidence type="ECO:0000256" key="15">
    <source>
        <dbReference type="ARBA" id="ARBA00023136"/>
    </source>
</evidence>
<dbReference type="AlphaFoldDB" id="A0A8B8C9I0"/>
<dbReference type="GO" id="GO:0007005">
    <property type="term" value="P:mitochondrion organization"/>
    <property type="evidence" value="ECO:0007669"/>
    <property type="project" value="TreeGrafter"/>
</dbReference>
<dbReference type="Gene3D" id="1.10.8.60">
    <property type="match status" value="1"/>
</dbReference>
<gene>
    <name evidence="21" type="primary">LOC111117551</name>
</gene>
<dbReference type="PROSITE" id="PS00674">
    <property type="entry name" value="AAA"/>
    <property type="match status" value="1"/>
</dbReference>
<evidence type="ECO:0000256" key="12">
    <source>
        <dbReference type="ARBA" id="ARBA00022946"/>
    </source>
</evidence>
<dbReference type="GO" id="GO:0046872">
    <property type="term" value="F:metal ion binding"/>
    <property type="evidence" value="ECO:0007669"/>
    <property type="project" value="UniProtKB-KW"/>
</dbReference>
<evidence type="ECO:0000256" key="14">
    <source>
        <dbReference type="ARBA" id="ARBA00023049"/>
    </source>
</evidence>
<feature type="coiled-coil region" evidence="16">
    <location>
        <begin position="168"/>
        <end position="232"/>
    </location>
</feature>
<evidence type="ECO:0000256" key="3">
    <source>
        <dbReference type="ARBA" id="ARBA00010044"/>
    </source>
</evidence>
<keyword evidence="16" id="KW-0175">Coiled coil</keyword>
<keyword evidence="9" id="KW-0378">Hydrolase</keyword>